<dbReference type="RefSeq" id="WP_149815254.1">
    <property type="nucleotide sequence ID" value="NZ_VUOA01000005.1"/>
</dbReference>
<evidence type="ECO:0000256" key="1">
    <source>
        <dbReference type="ARBA" id="ARBA00022598"/>
    </source>
</evidence>
<keyword evidence="2" id="KW-0479">Metal-binding</keyword>
<keyword evidence="1" id="KW-0436">Ligase</keyword>
<name>A0A5B2W034_9HYPH</name>
<keyword evidence="8" id="KW-1185">Reference proteome</keyword>
<dbReference type="Proteomes" id="UP000323142">
    <property type="component" value="Unassembled WGS sequence"/>
</dbReference>
<evidence type="ECO:0000259" key="6">
    <source>
        <dbReference type="Pfam" id="PF03738"/>
    </source>
</evidence>
<dbReference type="EMBL" id="VUOA01000005">
    <property type="protein sequence ID" value="KAA2243942.1"/>
    <property type="molecule type" value="Genomic_DNA"/>
</dbReference>
<dbReference type="GO" id="GO:0016874">
    <property type="term" value="F:ligase activity"/>
    <property type="evidence" value="ECO:0007669"/>
    <property type="project" value="UniProtKB-KW"/>
</dbReference>
<evidence type="ECO:0000256" key="3">
    <source>
        <dbReference type="ARBA" id="ARBA00022741"/>
    </source>
</evidence>
<keyword evidence="5" id="KW-0460">Magnesium</keyword>
<dbReference type="AlphaFoldDB" id="A0A5B2W034"/>
<comment type="caution">
    <text evidence="7">The sequence shown here is derived from an EMBL/GenBank/DDBJ whole genome shotgun (WGS) entry which is preliminary data.</text>
</comment>
<protein>
    <submittedName>
        <fullName evidence="7">Glutathionylspermidine synthase family protein</fullName>
    </submittedName>
</protein>
<dbReference type="OrthoDB" id="9765517at2"/>
<organism evidence="7 8">
    <name type="scientific">Salinarimonas soli</name>
    <dbReference type="NCBI Taxonomy" id="1638099"/>
    <lineage>
        <taxon>Bacteria</taxon>
        <taxon>Pseudomonadati</taxon>
        <taxon>Pseudomonadota</taxon>
        <taxon>Alphaproteobacteria</taxon>
        <taxon>Hyphomicrobiales</taxon>
        <taxon>Salinarimonadaceae</taxon>
        <taxon>Salinarimonas</taxon>
    </lineage>
</organism>
<gene>
    <name evidence="7" type="ORF">F0L46_01440</name>
</gene>
<dbReference type="Gene3D" id="3.30.1490.330">
    <property type="match status" value="1"/>
</dbReference>
<proteinExistence type="predicted"/>
<dbReference type="GO" id="GO:0046872">
    <property type="term" value="F:metal ion binding"/>
    <property type="evidence" value="ECO:0007669"/>
    <property type="project" value="UniProtKB-KW"/>
</dbReference>
<evidence type="ECO:0000313" key="8">
    <source>
        <dbReference type="Proteomes" id="UP000323142"/>
    </source>
</evidence>
<keyword evidence="4" id="KW-0067">ATP-binding</keyword>
<reference evidence="7 8" key="2">
    <citation type="submission" date="2019-09" db="EMBL/GenBank/DDBJ databases">
        <authorList>
            <person name="Jin C."/>
        </authorList>
    </citation>
    <scope>NUCLEOTIDE SEQUENCE [LARGE SCALE GENOMIC DNA]</scope>
    <source>
        <strain evidence="7 8">BN140002</strain>
    </source>
</reference>
<dbReference type="Pfam" id="PF03738">
    <property type="entry name" value="GSP_synth"/>
    <property type="match status" value="1"/>
</dbReference>
<dbReference type="InterPro" id="IPR005494">
    <property type="entry name" value="GSPS_pre-ATP-grasp-like_dom"/>
</dbReference>
<feature type="domain" description="Glutathionylspermidine synthase pre-ATP-grasp-like" evidence="6">
    <location>
        <begin position="12"/>
        <end position="383"/>
    </location>
</feature>
<reference evidence="7 8" key="1">
    <citation type="submission" date="2019-09" db="EMBL/GenBank/DDBJ databases">
        <title>Salinarimonas rosea gen. nov., sp. nov., a new member of the a-2 subgroup of the Proteobacteria.</title>
        <authorList>
            <person name="Liu J."/>
        </authorList>
    </citation>
    <scope>NUCLEOTIDE SEQUENCE [LARGE SCALE GENOMIC DNA]</scope>
    <source>
        <strain evidence="7 8">BN140002</strain>
    </source>
</reference>
<dbReference type="SUPFAM" id="SSF52440">
    <property type="entry name" value="PreATP-grasp domain"/>
    <property type="match status" value="1"/>
</dbReference>
<keyword evidence="3" id="KW-0547">Nucleotide-binding</keyword>
<evidence type="ECO:0000256" key="2">
    <source>
        <dbReference type="ARBA" id="ARBA00022723"/>
    </source>
</evidence>
<accession>A0A5B2W034</accession>
<sequence length="385" mass="42235">MRRIAGAERPDWRERAAAAGFGFHTLDGEAYWDESAYWAFSLDEIETDIEAATADLHALCRELVDRVVGDERLLTRLAIPPIAWDAVAESWRRGDASLYGRFDLAYDGTGPAKLLEYNADTPTALYETGYFQWSWLEDLLASGDLPPGTDQFNSVHDRLVATLARLGGGSLLHLTCLSDAPEDRGTVAYVEDCALQAGLRTRFVDIGEIALRDDGSFADGRGAIRLLFKLYPWEWMFADAYAGAIAGSGCRFLEPPWKAVLSNKGILPLLWEMAPNHPNLLPSYFESDPRKASLGPSFARKPLYSREGANVLLVRDAAVLQRDEGPYGGEGFVRQGLARLAHGSGGFAVIGSWLVGEEPAGLCIRESEGPITTNRSRFLPHAIEA</sequence>
<evidence type="ECO:0000256" key="4">
    <source>
        <dbReference type="ARBA" id="ARBA00022840"/>
    </source>
</evidence>
<evidence type="ECO:0000256" key="5">
    <source>
        <dbReference type="ARBA" id="ARBA00022842"/>
    </source>
</evidence>
<dbReference type="InterPro" id="IPR016185">
    <property type="entry name" value="PreATP-grasp_dom_sf"/>
</dbReference>
<dbReference type="GO" id="GO:0005524">
    <property type="term" value="F:ATP binding"/>
    <property type="evidence" value="ECO:0007669"/>
    <property type="project" value="UniProtKB-KW"/>
</dbReference>
<evidence type="ECO:0000313" key="7">
    <source>
        <dbReference type="EMBL" id="KAA2243942.1"/>
    </source>
</evidence>
<dbReference type="SUPFAM" id="SSF56059">
    <property type="entry name" value="Glutathione synthetase ATP-binding domain-like"/>
    <property type="match status" value="1"/>
</dbReference>